<dbReference type="SUPFAM" id="SSF160059">
    <property type="entry name" value="PriA/YqbF domain"/>
    <property type="match status" value="1"/>
</dbReference>
<feature type="region of interest" description="Disordered" evidence="1">
    <location>
        <begin position="1"/>
        <end position="38"/>
    </location>
</feature>
<organism evidence="2 3">
    <name type="scientific">Oryzisolibacter propanilivorax</name>
    <dbReference type="NCBI Taxonomy" id="1527607"/>
    <lineage>
        <taxon>Bacteria</taxon>
        <taxon>Pseudomonadati</taxon>
        <taxon>Pseudomonadota</taxon>
        <taxon>Betaproteobacteria</taxon>
        <taxon>Burkholderiales</taxon>
        <taxon>Comamonadaceae</taxon>
        <taxon>Oryzisolibacter</taxon>
    </lineage>
</organism>
<protein>
    <submittedName>
        <fullName evidence="2">Uncharacterized protein</fullName>
    </submittedName>
</protein>
<dbReference type="RefSeq" id="WP_091571196.1">
    <property type="nucleotide sequence ID" value="NZ_FNHP01000008.1"/>
</dbReference>
<dbReference type="AlphaFoldDB" id="A0A1G9UBE3"/>
<gene>
    <name evidence="2" type="ORF">SAMN05428957_10887</name>
</gene>
<evidence type="ECO:0000313" key="3">
    <source>
        <dbReference type="Proteomes" id="UP000198552"/>
    </source>
</evidence>
<dbReference type="EMBL" id="FNHP01000008">
    <property type="protein sequence ID" value="SDM57228.1"/>
    <property type="molecule type" value="Genomic_DNA"/>
</dbReference>
<evidence type="ECO:0000256" key="1">
    <source>
        <dbReference type="SAM" id="MobiDB-lite"/>
    </source>
</evidence>
<proteinExistence type="predicted"/>
<dbReference type="OrthoDB" id="9157490at2"/>
<keyword evidence="3" id="KW-1185">Reference proteome</keyword>
<evidence type="ECO:0000313" key="2">
    <source>
        <dbReference type="EMBL" id="SDM57228.1"/>
    </source>
</evidence>
<feature type="compositionally biased region" description="Polar residues" evidence="1">
    <location>
        <begin position="1"/>
        <end position="10"/>
    </location>
</feature>
<dbReference type="STRING" id="1527607.SAMN05428957_10887"/>
<accession>A0A1G9UBE3</accession>
<dbReference type="Proteomes" id="UP000198552">
    <property type="component" value="Unassembled WGS sequence"/>
</dbReference>
<reference evidence="3" key="1">
    <citation type="submission" date="2016-10" db="EMBL/GenBank/DDBJ databases">
        <authorList>
            <person name="Varghese N."/>
            <person name="Submissions S."/>
        </authorList>
    </citation>
    <scope>NUCLEOTIDE SEQUENCE [LARGE SCALE GENOMIC DNA]</scope>
    <source>
        <strain evidence="3">EPL6</strain>
    </source>
</reference>
<dbReference type="Gene3D" id="3.40.5.80">
    <property type="match status" value="1"/>
</dbReference>
<name>A0A1G9UBE3_9BURK</name>
<sequence length="97" mass="10255">MATPKTTPGKSTAAPAARPHQAEGAVRQMLQVTPKRDGFRRAGRAWHGTTHVGLDELTPTQFEQLTHEPMLITQLLEVPADTAADLAGDDAASAASN</sequence>